<dbReference type="InterPro" id="IPR029058">
    <property type="entry name" value="AB_hydrolase_fold"/>
</dbReference>
<dbReference type="InterPro" id="IPR050300">
    <property type="entry name" value="GDXG_lipolytic_enzyme"/>
</dbReference>
<dbReference type="GO" id="GO:0016787">
    <property type="term" value="F:hydrolase activity"/>
    <property type="evidence" value="ECO:0007669"/>
    <property type="project" value="UniProtKB-KW"/>
</dbReference>
<dbReference type="AlphaFoldDB" id="A0A402ASU6"/>
<dbReference type="Proteomes" id="UP000287188">
    <property type="component" value="Unassembled WGS sequence"/>
</dbReference>
<dbReference type="PANTHER" id="PTHR48081">
    <property type="entry name" value="AB HYDROLASE SUPERFAMILY PROTEIN C4A8.06C"/>
    <property type="match status" value="1"/>
</dbReference>
<organism evidence="3 4">
    <name type="scientific">Dictyobacter kobayashii</name>
    <dbReference type="NCBI Taxonomy" id="2014872"/>
    <lineage>
        <taxon>Bacteria</taxon>
        <taxon>Bacillati</taxon>
        <taxon>Chloroflexota</taxon>
        <taxon>Ktedonobacteria</taxon>
        <taxon>Ktedonobacterales</taxon>
        <taxon>Dictyobacteraceae</taxon>
        <taxon>Dictyobacter</taxon>
    </lineage>
</organism>
<dbReference type="Gene3D" id="3.40.50.1820">
    <property type="entry name" value="alpha/beta hydrolase"/>
    <property type="match status" value="1"/>
</dbReference>
<keyword evidence="4" id="KW-1185">Reference proteome</keyword>
<reference evidence="4" key="1">
    <citation type="submission" date="2018-12" db="EMBL/GenBank/DDBJ databases">
        <title>Tengunoibacter tsumagoiensis gen. nov., sp. nov., Dictyobacter kobayashii sp. nov., D. alpinus sp. nov., and D. joshuensis sp. nov. and description of Dictyobacteraceae fam. nov. within the order Ktedonobacterales isolated from Tengu-no-mugimeshi.</title>
        <authorList>
            <person name="Wang C.M."/>
            <person name="Zheng Y."/>
            <person name="Sakai Y."/>
            <person name="Toyoda A."/>
            <person name="Minakuchi Y."/>
            <person name="Abe K."/>
            <person name="Yokota A."/>
            <person name="Yabe S."/>
        </authorList>
    </citation>
    <scope>NUCLEOTIDE SEQUENCE [LARGE SCALE GENOMIC DNA]</scope>
    <source>
        <strain evidence="4">Uno11</strain>
    </source>
</reference>
<sequence>MTTGTSKHLVDPEIMGLLDILPPLDLTNETLAQTRAMLSEMNAQLLTGLPEFPDISVREQYIAGPEGAPDVRVLVYLPKNVPTPVPALLWIHGGGYVIGNADQADLQMKSIISATGCAAVAVDYRLAPETPHPGPVEDCYAALKWLYTNASSLGVDASRIAIGGDSAGGGLTACLALLTRDRGEVPLIFQLLIYPMLDDRTVTTADPHPYTGEYVWTPQANHFGWSALLGQEPGGPDVSPYAAAARATNLEGLPPALIGVGTLDLFLEEDIEYARRLIRAGVPTELHIYPGGFHAFPMVAEAKVSQAFIRDYLNALTRAFNQS</sequence>
<dbReference type="RefSeq" id="WP_174845324.1">
    <property type="nucleotide sequence ID" value="NZ_BIFS01000002.1"/>
</dbReference>
<name>A0A402ASU6_9CHLR</name>
<protein>
    <submittedName>
        <fullName evidence="3">Esterase</fullName>
    </submittedName>
</protein>
<evidence type="ECO:0000256" key="1">
    <source>
        <dbReference type="ARBA" id="ARBA00022801"/>
    </source>
</evidence>
<dbReference type="InterPro" id="IPR013094">
    <property type="entry name" value="AB_hydrolase_3"/>
</dbReference>
<proteinExistence type="predicted"/>
<dbReference type="EMBL" id="BIFS01000002">
    <property type="protein sequence ID" value="GCE22151.1"/>
    <property type="molecule type" value="Genomic_DNA"/>
</dbReference>
<gene>
    <name evidence="3" type="primary">aes_2</name>
    <name evidence="3" type="ORF">KDK_59510</name>
</gene>
<keyword evidence="1" id="KW-0378">Hydrolase</keyword>
<feature type="domain" description="Alpha/beta hydrolase fold-3" evidence="2">
    <location>
        <begin position="88"/>
        <end position="297"/>
    </location>
</feature>
<dbReference type="PANTHER" id="PTHR48081:SF8">
    <property type="entry name" value="ALPHA_BETA HYDROLASE FOLD-3 DOMAIN-CONTAINING PROTEIN-RELATED"/>
    <property type="match status" value="1"/>
</dbReference>
<accession>A0A402ASU6</accession>
<evidence type="ECO:0000313" key="4">
    <source>
        <dbReference type="Proteomes" id="UP000287188"/>
    </source>
</evidence>
<dbReference type="Pfam" id="PF07859">
    <property type="entry name" value="Abhydrolase_3"/>
    <property type="match status" value="1"/>
</dbReference>
<comment type="caution">
    <text evidence="3">The sequence shown here is derived from an EMBL/GenBank/DDBJ whole genome shotgun (WGS) entry which is preliminary data.</text>
</comment>
<evidence type="ECO:0000313" key="3">
    <source>
        <dbReference type="EMBL" id="GCE22151.1"/>
    </source>
</evidence>
<dbReference type="SUPFAM" id="SSF53474">
    <property type="entry name" value="alpha/beta-Hydrolases"/>
    <property type="match status" value="1"/>
</dbReference>
<evidence type="ECO:0000259" key="2">
    <source>
        <dbReference type="Pfam" id="PF07859"/>
    </source>
</evidence>